<reference evidence="2 3" key="1">
    <citation type="submission" date="2017-03" db="EMBL/GenBank/DDBJ databases">
        <title>Genomes of endolithic fungi from Antarctica.</title>
        <authorList>
            <person name="Coleine C."/>
            <person name="Masonjones S."/>
            <person name="Stajich J.E."/>
        </authorList>
    </citation>
    <scope>NUCLEOTIDE SEQUENCE [LARGE SCALE GENOMIC DNA]</scope>
    <source>
        <strain evidence="2 3">CCFEE 5184</strain>
    </source>
</reference>
<proteinExistence type="predicted"/>
<name>A0A4V5NDX3_9PEZI</name>
<evidence type="ECO:0000256" key="1">
    <source>
        <dbReference type="SAM" id="MobiDB-lite"/>
    </source>
</evidence>
<dbReference type="Proteomes" id="UP000309340">
    <property type="component" value="Unassembled WGS sequence"/>
</dbReference>
<evidence type="ECO:0000313" key="2">
    <source>
        <dbReference type="EMBL" id="TKA65089.1"/>
    </source>
</evidence>
<gene>
    <name evidence="2" type="ORF">B0A55_09590</name>
</gene>
<accession>A0A4V5NDX3</accession>
<evidence type="ECO:0000313" key="3">
    <source>
        <dbReference type="Proteomes" id="UP000309340"/>
    </source>
</evidence>
<organism evidence="2 3">
    <name type="scientific">Friedmanniomyces simplex</name>
    <dbReference type="NCBI Taxonomy" id="329884"/>
    <lineage>
        <taxon>Eukaryota</taxon>
        <taxon>Fungi</taxon>
        <taxon>Dikarya</taxon>
        <taxon>Ascomycota</taxon>
        <taxon>Pezizomycotina</taxon>
        <taxon>Dothideomycetes</taxon>
        <taxon>Dothideomycetidae</taxon>
        <taxon>Mycosphaerellales</taxon>
        <taxon>Teratosphaeriaceae</taxon>
        <taxon>Friedmanniomyces</taxon>
    </lineage>
</organism>
<dbReference type="AlphaFoldDB" id="A0A4V5NDX3"/>
<sequence>MKKEFLVYCPDLKLITTPSPSDLHHYEPLYVAFHAFVGDSKPQAVAPASPQRQQGEAQYRPAADASPSHFIVCRESWKRGIEEEDLEDKWCWKEMVRFWVAYS</sequence>
<protein>
    <submittedName>
        <fullName evidence="2">Uncharacterized protein</fullName>
    </submittedName>
</protein>
<comment type="caution">
    <text evidence="2">The sequence shown here is derived from an EMBL/GenBank/DDBJ whole genome shotgun (WGS) entry which is preliminary data.</text>
</comment>
<dbReference type="EMBL" id="NAJQ01000770">
    <property type="protein sequence ID" value="TKA65089.1"/>
    <property type="molecule type" value="Genomic_DNA"/>
</dbReference>
<keyword evidence="3" id="KW-1185">Reference proteome</keyword>
<feature type="region of interest" description="Disordered" evidence="1">
    <location>
        <begin position="42"/>
        <end position="65"/>
    </location>
</feature>